<evidence type="ECO:0000313" key="1">
    <source>
        <dbReference type="EMBL" id="VFK21254.1"/>
    </source>
</evidence>
<reference evidence="1" key="1">
    <citation type="submission" date="2019-02" db="EMBL/GenBank/DDBJ databases">
        <authorList>
            <person name="Gruber-Vodicka R. H."/>
            <person name="Seah K. B. B."/>
        </authorList>
    </citation>
    <scope>NUCLEOTIDE SEQUENCE</scope>
    <source>
        <strain evidence="1">BECK_S313</strain>
    </source>
</reference>
<gene>
    <name evidence="1" type="ORF">BECKLPF1236B_GA0070989_12452</name>
</gene>
<dbReference type="AlphaFoldDB" id="A0A450WW85"/>
<proteinExistence type="predicted"/>
<organism evidence="1">
    <name type="scientific">Candidatus Kentrum sp. LPFa</name>
    <dbReference type="NCBI Taxonomy" id="2126335"/>
    <lineage>
        <taxon>Bacteria</taxon>
        <taxon>Pseudomonadati</taxon>
        <taxon>Pseudomonadota</taxon>
        <taxon>Gammaproteobacteria</taxon>
        <taxon>Candidatus Kentrum</taxon>
    </lineage>
</organism>
<accession>A0A450WW85</accession>
<sequence length="277" mass="31128">MAFFSGFSWAVPKAFKNAVASCSFEEGDTFYSAKAAYGAWGEAIDQIEAALQVHLPDRTVRKEMASSSLPKTLFEKNWHARIKVEFIRGARYRDEYLHTTQGRLFMLLRAGDLDVLDMDHEEPDPPLFHGALKRHLGIGKTRIPRDSAHAPGSTPSKKENLIEEIKQKAIRYPTGRAYENPNFIILAHNEVNNIAVGKFNAIIDSLHGFDSEVIDLAISDLPSLQADRFHPTVSARIIIVDSNSPEKIRGAINKALWPKKEPAEINHHLVFMPFRTS</sequence>
<name>A0A450WW85_9GAMM</name>
<dbReference type="EMBL" id="CAADFK010000245">
    <property type="protein sequence ID" value="VFK21254.1"/>
    <property type="molecule type" value="Genomic_DNA"/>
</dbReference>
<protein>
    <submittedName>
        <fullName evidence="1">Uncharacterized protein</fullName>
    </submittedName>
</protein>